<dbReference type="RefSeq" id="WP_004175998.1">
    <property type="nucleotide sequence ID" value="NZ_CP021106.3"/>
</dbReference>
<gene>
    <name evidence="2" type="ORF">EBAPG3_011185</name>
</gene>
<evidence type="ECO:0000256" key="1">
    <source>
        <dbReference type="SAM" id="SignalP"/>
    </source>
</evidence>
<protein>
    <recommendedName>
        <fullName evidence="4">Transporter</fullName>
    </recommendedName>
</protein>
<keyword evidence="3" id="KW-1185">Reference proteome</keyword>
<dbReference type="AlphaFoldDB" id="A0A1W6SR80"/>
<reference evidence="2 3" key="1">
    <citation type="journal article" date="2015" name="Int. J. Syst. Evol. Microbiol.">
        <title>Nitrosospira lacus sp. nov., a psychrotolerant, ammonia-oxidizing bacterium from sandy lake sediment.</title>
        <authorList>
            <person name="Urakawa H."/>
            <person name="Garcia J.C."/>
            <person name="Nielsen J.L."/>
            <person name="Le V.Q."/>
            <person name="Kozlowski J.A."/>
            <person name="Stein L.Y."/>
            <person name="Lim C.K."/>
            <person name="Pommerening-Roser A."/>
            <person name="Martens-Habbena W."/>
            <person name="Stahl D.A."/>
            <person name="Klotz M.G."/>
        </authorList>
    </citation>
    <scope>NUCLEOTIDE SEQUENCE [LARGE SCALE GENOMIC DNA]</scope>
    <source>
        <strain evidence="2 3">APG3</strain>
    </source>
</reference>
<dbReference type="Proteomes" id="UP000012179">
    <property type="component" value="Chromosome"/>
</dbReference>
<evidence type="ECO:0008006" key="4">
    <source>
        <dbReference type="Google" id="ProtNLM"/>
    </source>
</evidence>
<dbReference type="KEGG" id="nlc:EBAPG3_011185"/>
<accession>A0A1W6SR80</accession>
<feature type="signal peptide" evidence="1">
    <location>
        <begin position="1"/>
        <end position="25"/>
    </location>
</feature>
<dbReference type="eggNOG" id="ENOG50316PS">
    <property type="taxonomic scope" value="Bacteria"/>
</dbReference>
<name>A0A1W6SR80_9PROT</name>
<evidence type="ECO:0000313" key="2">
    <source>
        <dbReference type="EMBL" id="ARO88296.1"/>
    </source>
</evidence>
<proteinExistence type="predicted"/>
<dbReference type="OrthoDB" id="5948508at2"/>
<feature type="chain" id="PRO_5010870221" description="Transporter" evidence="1">
    <location>
        <begin position="26"/>
        <end position="270"/>
    </location>
</feature>
<evidence type="ECO:0000313" key="3">
    <source>
        <dbReference type="Proteomes" id="UP000012179"/>
    </source>
</evidence>
<organism evidence="2 3">
    <name type="scientific">Nitrosospira lacus</name>
    <dbReference type="NCBI Taxonomy" id="1288494"/>
    <lineage>
        <taxon>Bacteria</taxon>
        <taxon>Pseudomonadati</taxon>
        <taxon>Pseudomonadota</taxon>
        <taxon>Betaproteobacteria</taxon>
        <taxon>Nitrosomonadales</taxon>
        <taxon>Nitrosomonadaceae</taxon>
        <taxon>Nitrosospira</taxon>
    </lineage>
</organism>
<keyword evidence="1" id="KW-0732">Signal</keyword>
<dbReference type="EMBL" id="CP021106">
    <property type="protein sequence ID" value="ARO88296.1"/>
    <property type="molecule type" value="Genomic_DNA"/>
</dbReference>
<sequence length="270" mass="30257">MRFINKCHIPILLLLILLIPTAAEAVDPFELQIYGYATQGRGNFSPQLLNSFVPYGRKEGEGGTSGTFASQSMMRTAIELEYGLTNKIDVAYYINFARPAGEDVQYAGSKLRFRGRFAEQGVLPVDLGWYFEVEQWTPKINEDTLELEFKPTLQKDIGPISIIANFPFEKVIRGESAKEQLFEVGYLTEVSYQKSKRLRFGIQFIGGPGGVKNIDPLRDQQHYVMPVVHFIAPGEVRSTVGIGFGQTHGSDRIILKANFSFGGGRGYIWD</sequence>